<keyword evidence="6" id="KW-1185">Reference proteome</keyword>
<evidence type="ECO:0000313" key="5">
    <source>
        <dbReference type="EMBL" id="SFC55398.1"/>
    </source>
</evidence>
<dbReference type="GO" id="GO:0000150">
    <property type="term" value="F:DNA strand exchange activity"/>
    <property type="evidence" value="ECO:0007669"/>
    <property type="project" value="InterPro"/>
</dbReference>
<feature type="region of interest" description="Disordered" evidence="3">
    <location>
        <begin position="1"/>
        <end position="23"/>
    </location>
</feature>
<dbReference type="GO" id="GO:0003677">
    <property type="term" value="F:DNA binding"/>
    <property type="evidence" value="ECO:0007669"/>
    <property type="project" value="UniProtKB-KW"/>
</dbReference>
<dbReference type="STRING" id="910347.SAMN05421773_10471"/>
<dbReference type="AlphaFoldDB" id="A0A1I1K9M8"/>
<evidence type="ECO:0000259" key="4">
    <source>
        <dbReference type="PROSITE" id="PS51737"/>
    </source>
</evidence>
<protein>
    <submittedName>
        <fullName evidence="5">Recombinase</fullName>
    </submittedName>
</protein>
<reference evidence="5 6" key="1">
    <citation type="submission" date="2016-10" db="EMBL/GenBank/DDBJ databases">
        <authorList>
            <person name="de Groot N.N."/>
        </authorList>
    </citation>
    <scope>NUCLEOTIDE SEQUENCE [LARGE SCALE GENOMIC DNA]</scope>
    <source>
        <strain evidence="5 6">CGMCC 4.5739</strain>
    </source>
</reference>
<dbReference type="Pfam" id="PF00239">
    <property type="entry name" value="Resolvase"/>
    <property type="match status" value="1"/>
</dbReference>
<keyword evidence="1" id="KW-0238">DNA-binding</keyword>
<dbReference type="Gene3D" id="3.90.1750.20">
    <property type="entry name" value="Putative Large Serine Recombinase, Chain B, Domain 2"/>
    <property type="match status" value="1"/>
</dbReference>
<dbReference type="Proteomes" id="UP000199207">
    <property type="component" value="Unassembled WGS sequence"/>
</dbReference>
<dbReference type="InterPro" id="IPR050639">
    <property type="entry name" value="SSR_resolvase"/>
</dbReference>
<gene>
    <name evidence="5" type="ORF">SAMN05421773_10471</name>
</gene>
<evidence type="ECO:0000256" key="2">
    <source>
        <dbReference type="ARBA" id="ARBA00023172"/>
    </source>
</evidence>
<dbReference type="InterPro" id="IPR006119">
    <property type="entry name" value="Resolv_N"/>
</dbReference>
<name>A0A1I1K9M8_9ACTN</name>
<sequence length="574" mass="64625">MQATAQVSAHEQSSRSTPAMDTQTTQLRGVSALRLSVLTDETTSPERQRDANRRAAAALGFDLADREAVDLGVSASKTTPFQRSGLGAWLKRPDDFDALFFWRFDRAVRRMEDMHELAKWAREHRKVIVFAEGPGGRLVLDFRNPLDPMAELMVTLFAFAAQMEAQAIKERVNGAMAAIRMMPLRWRGSRPPYGYISVPLEGGGSTLVLDTEPDEKTGPAPVAVIERIIRDLKAGKMLNAIAMELNGEGIPCPRDYWNLKKGRKPGGKSGGQGESFDKERFLWKGGMIRELLTSERLLGWKMHNNKPVRDSEGRPVLASTEQVLTREEFDGIAKLLEETKKEVWRNSTWERRDTNALLTRVAKCEGCGQNMHRHRRSAGSKSTSKTSTYRCGAHMNGIKCPRPATLKMEWCEEYAEREFLRIAGSIQVKKVVETPGYDPAPEIAATLAEFEEHQRQEGRQKSNAARQAWQKRADALDARLAELEARPKIEPRREVIETGRTYADEWHEADTRGKRQMLRDAGAVLVVRRAKSRGGWRYLDESRVSFYMTGDIDPSVEELTAIERVETVELSAAA</sequence>
<dbReference type="PANTHER" id="PTHR30461:SF2">
    <property type="entry name" value="SERINE RECOMBINASE PINE-RELATED"/>
    <property type="match status" value="1"/>
</dbReference>
<evidence type="ECO:0000256" key="1">
    <source>
        <dbReference type="ARBA" id="ARBA00023125"/>
    </source>
</evidence>
<evidence type="ECO:0000313" key="6">
    <source>
        <dbReference type="Proteomes" id="UP000199207"/>
    </source>
</evidence>
<dbReference type="Gene3D" id="3.40.50.1390">
    <property type="entry name" value="Resolvase, N-terminal catalytic domain"/>
    <property type="match status" value="1"/>
</dbReference>
<organism evidence="5 6">
    <name type="scientific">Streptomyces aidingensis</name>
    <dbReference type="NCBI Taxonomy" id="910347"/>
    <lineage>
        <taxon>Bacteria</taxon>
        <taxon>Bacillati</taxon>
        <taxon>Actinomycetota</taxon>
        <taxon>Actinomycetes</taxon>
        <taxon>Kitasatosporales</taxon>
        <taxon>Streptomycetaceae</taxon>
        <taxon>Streptomyces</taxon>
    </lineage>
</organism>
<dbReference type="InterPro" id="IPR011109">
    <property type="entry name" value="DNA_bind_recombinase_dom"/>
</dbReference>
<dbReference type="CDD" id="cd00338">
    <property type="entry name" value="Ser_Recombinase"/>
    <property type="match status" value="1"/>
</dbReference>
<dbReference type="PANTHER" id="PTHR30461">
    <property type="entry name" value="DNA-INVERTASE FROM LAMBDOID PROPHAGE"/>
    <property type="match status" value="1"/>
</dbReference>
<dbReference type="SMART" id="SM00857">
    <property type="entry name" value="Resolvase"/>
    <property type="match status" value="1"/>
</dbReference>
<feature type="domain" description="Recombinase" evidence="4">
    <location>
        <begin position="192"/>
        <end position="342"/>
    </location>
</feature>
<keyword evidence="2" id="KW-0233">DNA recombination</keyword>
<dbReference type="EMBL" id="FOLM01000004">
    <property type="protein sequence ID" value="SFC55398.1"/>
    <property type="molecule type" value="Genomic_DNA"/>
</dbReference>
<dbReference type="Pfam" id="PF13408">
    <property type="entry name" value="Zn_ribbon_recom"/>
    <property type="match status" value="1"/>
</dbReference>
<proteinExistence type="predicted"/>
<evidence type="ECO:0000256" key="3">
    <source>
        <dbReference type="SAM" id="MobiDB-lite"/>
    </source>
</evidence>
<dbReference type="PROSITE" id="PS51737">
    <property type="entry name" value="RECOMBINASE_DNA_BIND"/>
    <property type="match status" value="1"/>
</dbReference>
<dbReference type="InterPro" id="IPR038109">
    <property type="entry name" value="DNA_bind_recomb_sf"/>
</dbReference>
<dbReference type="Pfam" id="PF07508">
    <property type="entry name" value="Recombinase"/>
    <property type="match status" value="1"/>
</dbReference>
<dbReference type="SUPFAM" id="SSF53041">
    <property type="entry name" value="Resolvase-like"/>
    <property type="match status" value="1"/>
</dbReference>
<dbReference type="InterPro" id="IPR025827">
    <property type="entry name" value="Zn_ribbon_recom_dom"/>
</dbReference>
<dbReference type="InterPro" id="IPR036162">
    <property type="entry name" value="Resolvase-like_N_sf"/>
</dbReference>
<accession>A0A1I1K9M8</accession>